<organism evidence="1 2">
    <name type="scientific">Chelatococcus reniformis</name>
    <dbReference type="NCBI Taxonomy" id="1494448"/>
    <lineage>
        <taxon>Bacteria</taxon>
        <taxon>Pseudomonadati</taxon>
        <taxon>Pseudomonadota</taxon>
        <taxon>Alphaproteobacteria</taxon>
        <taxon>Hyphomicrobiales</taxon>
        <taxon>Chelatococcaceae</taxon>
        <taxon>Chelatococcus</taxon>
    </lineage>
</organism>
<reference evidence="1" key="2">
    <citation type="submission" date="2020-09" db="EMBL/GenBank/DDBJ databases">
        <authorList>
            <person name="Sun Q."/>
            <person name="Zhou Y."/>
        </authorList>
    </citation>
    <scope>NUCLEOTIDE SEQUENCE</scope>
    <source>
        <strain evidence="1">CGMCC 1.12919</strain>
    </source>
</reference>
<evidence type="ECO:0000313" key="1">
    <source>
        <dbReference type="EMBL" id="GGC80741.1"/>
    </source>
</evidence>
<dbReference type="InterPro" id="IPR038056">
    <property type="entry name" value="YjbR-like_sf"/>
</dbReference>
<dbReference type="EMBL" id="BMGG01000008">
    <property type="protein sequence ID" value="GGC80741.1"/>
    <property type="molecule type" value="Genomic_DNA"/>
</dbReference>
<keyword evidence="2" id="KW-1185">Reference proteome</keyword>
<dbReference type="SUPFAM" id="SSF142906">
    <property type="entry name" value="YjbR-like"/>
    <property type="match status" value="1"/>
</dbReference>
<comment type="caution">
    <text evidence="1">The sequence shown here is derived from an EMBL/GenBank/DDBJ whole genome shotgun (WGS) entry which is preliminary data.</text>
</comment>
<dbReference type="AlphaFoldDB" id="A0A916XKC2"/>
<protein>
    <recommendedName>
        <fullName evidence="3">MmcQ/YjbR family DNA-binding protein</fullName>
    </recommendedName>
</protein>
<accession>A0A916XKC2</accession>
<sequence length="125" mass="13530">MVREASGQGADHVATGEDLRRLALALDGTTAAPHFDRTAFKVARIYATLAGDGRSANFNFSPDEQEFKCLVAPEAFSAIPNAWGRRGWTTAQLAELSEAELEAALRTAHVHALAKPSNKPSKKRR</sequence>
<reference evidence="1" key="1">
    <citation type="journal article" date="2014" name="Int. J. Syst. Evol. Microbiol.">
        <title>Complete genome sequence of Corynebacterium casei LMG S-19264T (=DSM 44701T), isolated from a smear-ripened cheese.</title>
        <authorList>
            <consortium name="US DOE Joint Genome Institute (JGI-PGF)"/>
            <person name="Walter F."/>
            <person name="Albersmeier A."/>
            <person name="Kalinowski J."/>
            <person name="Ruckert C."/>
        </authorList>
    </citation>
    <scope>NUCLEOTIDE SEQUENCE</scope>
    <source>
        <strain evidence="1">CGMCC 1.12919</strain>
    </source>
</reference>
<dbReference type="Proteomes" id="UP000637002">
    <property type="component" value="Unassembled WGS sequence"/>
</dbReference>
<gene>
    <name evidence="1" type="ORF">GCM10010994_43430</name>
</gene>
<dbReference type="InterPro" id="IPR058532">
    <property type="entry name" value="YjbR/MT2646/Rv2570-like"/>
</dbReference>
<dbReference type="Pfam" id="PF04237">
    <property type="entry name" value="YjbR"/>
    <property type="match status" value="1"/>
</dbReference>
<name>A0A916XKC2_9HYPH</name>
<evidence type="ECO:0008006" key="3">
    <source>
        <dbReference type="Google" id="ProtNLM"/>
    </source>
</evidence>
<proteinExistence type="predicted"/>
<evidence type="ECO:0000313" key="2">
    <source>
        <dbReference type="Proteomes" id="UP000637002"/>
    </source>
</evidence>